<dbReference type="InterPro" id="IPR036388">
    <property type="entry name" value="WH-like_DNA-bd_sf"/>
</dbReference>
<dbReference type="Gene3D" id="1.10.10.10">
    <property type="entry name" value="Winged helix-like DNA-binding domain superfamily/Winged helix DNA-binding domain"/>
    <property type="match status" value="1"/>
</dbReference>
<organism evidence="2 3">
    <name type="scientific">Pararhodospirillum oryzae</name>
    <dbReference type="NCBI Taxonomy" id="478448"/>
    <lineage>
        <taxon>Bacteria</taxon>
        <taxon>Pseudomonadati</taxon>
        <taxon>Pseudomonadota</taxon>
        <taxon>Alphaproteobacteria</taxon>
        <taxon>Rhodospirillales</taxon>
        <taxon>Rhodospirillaceae</taxon>
        <taxon>Pararhodospirillum</taxon>
    </lineage>
</organism>
<name>A0A512H6L5_9PROT</name>
<dbReference type="InterPro" id="IPR000944">
    <property type="entry name" value="Tscrpt_reg_Rrf2"/>
</dbReference>
<dbReference type="NCBIfam" id="TIGR00738">
    <property type="entry name" value="rrf2_super"/>
    <property type="match status" value="1"/>
</dbReference>
<dbReference type="Proteomes" id="UP000321567">
    <property type="component" value="Unassembled WGS sequence"/>
</dbReference>
<dbReference type="GO" id="GO:0005829">
    <property type="term" value="C:cytosol"/>
    <property type="evidence" value="ECO:0007669"/>
    <property type="project" value="TreeGrafter"/>
</dbReference>
<dbReference type="GO" id="GO:0003677">
    <property type="term" value="F:DNA binding"/>
    <property type="evidence" value="ECO:0007669"/>
    <property type="project" value="UniProtKB-KW"/>
</dbReference>
<protein>
    <submittedName>
        <fullName evidence="2">Rrf2 family transcriptional regulator</fullName>
    </submittedName>
</protein>
<dbReference type="GO" id="GO:0003700">
    <property type="term" value="F:DNA-binding transcription factor activity"/>
    <property type="evidence" value="ECO:0007669"/>
    <property type="project" value="TreeGrafter"/>
</dbReference>
<comment type="caution">
    <text evidence="2">The sequence shown here is derived from an EMBL/GenBank/DDBJ whole genome shotgun (WGS) entry which is preliminary data.</text>
</comment>
<reference evidence="2 3" key="1">
    <citation type="submission" date="2019-07" db="EMBL/GenBank/DDBJ databases">
        <title>Whole genome shotgun sequence of Rhodospirillum oryzae NBRC 107573.</title>
        <authorList>
            <person name="Hosoyama A."/>
            <person name="Uohara A."/>
            <person name="Ohji S."/>
            <person name="Ichikawa N."/>
        </authorList>
    </citation>
    <scope>NUCLEOTIDE SEQUENCE [LARGE SCALE GENOMIC DNA]</scope>
    <source>
        <strain evidence="2 3">NBRC 107573</strain>
    </source>
</reference>
<dbReference type="AlphaFoldDB" id="A0A512H6L5"/>
<dbReference type="SUPFAM" id="SSF46785">
    <property type="entry name" value="Winged helix' DNA-binding domain"/>
    <property type="match status" value="1"/>
</dbReference>
<dbReference type="PANTHER" id="PTHR33221:SF5">
    <property type="entry name" value="HTH-TYPE TRANSCRIPTIONAL REGULATOR ISCR"/>
    <property type="match status" value="1"/>
</dbReference>
<dbReference type="EMBL" id="BJZO01000026">
    <property type="protein sequence ID" value="GEO81106.1"/>
    <property type="molecule type" value="Genomic_DNA"/>
</dbReference>
<dbReference type="PROSITE" id="PS51197">
    <property type="entry name" value="HTH_RRF2_2"/>
    <property type="match status" value="1"/>
</dbReference>
<evidence type="ECO:0000313" key="2">
    <source>
        <dbReference type="EMBL" id="GEO81106.1"/>
    </source>
</evidence>
<dbReference type="RefSeq" id="WP_147163147.1">
    <property type="nucleotide sequence ID" value="NZ_BJZO01000026.1"/>
</dbReference>
<dbReference type="PROSITE" id="PS01332">
    <property type="entry name" value="HTH_RRF2_1"/>
    <property type="match status" value="1"/>
</dbReference>
<dbReference type="OrthoDB" id="9802344at2"/>
<dbReference type="Pfam" id="PF02082">
    <property type="entry name" value="Rrf2"/>
    <property type="match status" value="1"/>
</dbReference>
<sequence length="148" mass="15860">MLSNKAKYGLKALMYLADTADQGPVLIAEIAEHEGISKKFLDAILLELRNAGLVGSKKGRGGGYFLARSPDEIYIGGVIRVLDGPLAPIPCASRTAFRPCDDCGDVQACAIRTLMLEVRDAMADILDSCTLTGLLARRGGPPDLMYFI</sequence>
<keyword evidence="1" id="KW-0238">DNA-binding</keyword>
<dbReference type="InterPro" id="IPR036390">
    <property type="entry name" value="WH_DNA-bd_sf"/>
</dbReference>
<proteinExistence type="predicted"/>
<evidence type="ECO:0000256" key="1">
    <source>
        <dbReference type="ARBA" id="ARBA00023125"/>
    </source>
</evidence>
<evidence type="ECO:0000313" key="3">
    <source>
        <dbReference type="Proteomes" id="UP000321567"/>
    </source>
</evidence>
<keyword evidence="3" id="KW-1185">Reference proteome</keyword>
<accession>A0A512H6L5</accession>
<dbReference type="InterPro" id="IPR030489">
    <property type="entry name" value="TR_Rrf2-type_CS"/>
</dbReference>
<dbReference type="PANTHER" id="PTHR33221">
    <property type="entry name" value="WINGED HELIX-TURN-HELIX TRANSCRIPTIONAL REGULATOR, RRF2 FAMILY"/>
    <property type="match status" value="1"/>
</dbReference>
<gene>
    <name evidence="2" type="ORF">ROR02_12370</name>
</gene>